<keyword evidence="2" id="KW-1185">Reference proteome</keyword>
<dbReference type="EMBL" id="QNRH01000013">
    <property type="protein sequence ID" value="RBO90501.1"/>
    <property type="molecule type" value="Genomic_DNA"/>
</dbReference>
<dbReference type="Proteomes" id="UP000252893">
    <property type="component" value="Unassembled WGS sequence"/>
</dbReference>
<dbReference type="AlphaFoldDB" id="A0A366DKD6"/>
<evidence type="ECO:0000313" key="2">
    <source>
        <dbReference type="Proteomes" id="UP000252893"/>
    </source>
</evidence>
<sequence>MAKFQVLTGKALTSAIAGRAKAIATFTEREHQIAYSALNHVELHNDPKYLNALYSVTPANYRGGLRAWAMAFGKVSFDGESGEFVYAKSKASDMVQAMEIAPANYQKTTKAKADTAFDEIKHIEASLKKLTDNGASPQVVKAMEGVLRVAKSAHLSVVSSDMKAAA</sequence>
<proteinExistence type="predicted"/>
<protein>
    <submittedName>
        <fullName evidence="1">Uncharacterized protein</fullName>
    </submittedName>
</protein>
<organism evidence="1 2">
    <name type="scientific">Pseudochrobactrum asaccharolyticum</name>
    <dbReference type="NCBI Taxonomy" id="354351"/>
    <lineage>
        <taxon>Bacteria</taxon>
        <taxon>Pseudomonadati</taxon>
        <taxon>Pseudomonadota</taxon>
        <taxon>Alphaproteobacteria</taxon>
        <taxon>Hyphomicrobiales</taxon>
        <taxon>Brucellaceae</taxon>
        <taxon>Pseudochrobactrum</taxon>
    </lineage>
</organism>
<dbReference type="RefSeq" id="WP_147245668.1">
    <property type="nucleotide sequence ID" value="NZ_JBHEEG010000005.1"/>
</dbReference>
<name>A0A366DKD6_9HYPH</name>
<gene>
    <name evidence="1" type="ORF">DFR47_11362</name>
</gene>
<reference evidence="1 2" key="1">
    <citation type="submission" date="2018-06" db="EMBL/GenBank/DDBJ databases">
        <title>Genomic Encyclopedia of Type Strains, Phase IV (KMG-IV): sequencing the most valuable type-strain genomes for metagenomic binning, comparative biology and taxonomic classification.</title>
        <authorList>
            <person name="Goeker M."/>
        </authorList>
    </citation>
    <scope>NUCLEOTIDE SEQUENCE [LARGE SCALE GENOMIC DNA]</scope>
    <source>
        <strain evidence="1 2">DSM 25619</strain>
    </source>
</reference>
<comment type="caution">
    <text evidence="1">The sequence shown here is derived from an EMBL/GenBank/DDBJ whole genome shotgun (WGS) entry which is preliminary data.</text>
</comment>
<accession>A0A366DKD6</accession>
<evidence type="ECO:0000313" key="1">
    <source>
        <dbReference type="EMBL" id="RBO90501.1"/>
    </source>
</evidence>
<dbReference type="OrthoDB" id="8403484at2"/>